<dbReference type="PANTHER" id="PTHR42877">
    <property type="entry name" value="L-ORNITHINE N(5)-MONOOXYGENASE-RELATED"/>
    <property type="match status" value="1"/>
</dbReference>
<accession>A0A6J7G7C6</accession>
<dbReference type="Pfam" id="PF13738">
    <property type="entry name" value="Pyr_redox_3"/>
    <property type="match status" value="1"/>
</dbReference>
<reference evidence="1" key="1">
    <citation type="submission" date="2020-05" db="EMBL/GenBank/DDBJ databases">
        <authorList>
            <person name="Chiriac C."/>
            <person name="Salcher M."/>
            <person name="Ghai R."/>
            <person name="Kavagutti S V."/>
        </authorList>
    </citation>
    <scope>NUCLEOTIDE SEQUENCE</scope>
</reference>
<protein>
    <submittedName>
        <fullName evidence="1">Unannotated protein</fullName>
    </submittedName>
</protein>
<sequence length="499" mass="54852">MSVAASPVHHDVVVIGTGFAGLAMAVALERDGHDDFLVLERAASVGGTWRDNRYPGCGCDVPTPLYSFSFAPKPDWSHLYARQPEIRAYMEETADRFGVTRHVRFGADVASLTWEEADQRWRIGLHGGDELTARVVVGGFGGLTEPNWPSFEGLDEFEGTLVHTAAWDDDLDLTGRRVAVIGTGASAIQLVPEVAPVAERVTVFQRTPPWIAPKLDREIGAREARLYRRVPAAQRAVRGTVFGLTEFLALQLTKRPALLAGLERVSRRMLRSQVPDPALRAKLAPDYRMGCKRILFSNAWYPAIARDDVDLVTAGIARVTAKGVVDGEGVEHPADVLVCGTGFGVADVFSRMTVTGRDGVTLTEAWRDGMEAHRGTSVAGFPNLLLLSGPNTGTGSTSQVFMIESQVHYVSEALRTMRERDVATIEVTPEAQRAWNDDLQERMQGTVWIVGGCNSWYLDEHGRNRTLYPGLAAEFRRETRTFRPEEHVVELHRAAPAAV</sequence>
<dbReference type="EMBL" id="CAFBMK010000024">
    <property type="protein sequence ID" value="CAB4902654.1"/>
    <property type="molecule type" value="Genomic_DNA"/>
</dbReference>
<dbReference type="InterPro" id="IPR051209">
    <property type="entry name" value="FAD-bind_Monooxygenase_sf"/>
</dbReference>
<evidence type="ECO:0000313" key="1">
    <source>
        <dbReference type="EMBL" id="CAB4902654.1"/>
    </source>
</evidence>
<dbReference type="PRINTS" id="PR00411">
    <property type="entry name" value="PNDRDTASEI"/>
</dbReference>
<dbReference type="SUPFAM" id="SSF51905">
    <property type="entry name" value="FAD/NAD(P)-binding domain"/>
    <property type="match status" value="2"/>
</dbReference>
<dbReference type="Gene3D" id="3.50.50.60">
    <property type="entry name" value="FAD/NAD(P)-binding domain"/>
    <property type="match status" value="2"/>
</dbReference>
<dbReference type="AlphaFoldDB" id="A0A6J7G7C6"/>
<proteinExistence type="predicted"/>
<organism evidence="1">
    <name type="scientific">freshwater metagenome</name>
    <dbReference type="NCBI Taxonomy" id="449393"/>
    <lineage>
        <taxon>unclassified sequences</taxon>
        <taxon>metagenomes</taxon>
        <taxon>ecological metagenomes</taxon>
    </lineage>
</organism>
<name>A0A6J7G7C6_9ZZZZ</name>
<gene>
    <name evidence="1" type="ORF">UFOPK3564_00673</name>
</gene>
<dbReference type="InterPro" id="IPR036188">
    <property type="entry name" value="FAD/NAD-bd_sf"/>
</dbReference>
<dbReference type="PANTHER" id="PTHR42877:SF4">
    <property type="entry name" value="FAD_NAD(P)-BINDING DOMAIN-CONTAINING PROTEIN-RELATED"/>
    <property type="match status" value="1"/>
</dbReference>